<dbReference type="PANTHER" id="PTHR20854">
    <property type="entry name" value="INOSITOL MONOPHOSPHATASE"/>
    <property type="match status" value="1"/>
</dbReference>
<dbReference type="InterPro" id="IPR020583">
    <property type="entry name" value="Inositol_monoP_metal-BS"/>
</dbReference>
<dbReference type="RefSeq" id="WP_310245802.1">
    <property type="nucleotide sequence ID" value="NZ_JAVDXX010000001.1"/>
</dbReference>
<evidence type="ECO:0000313" key="6">
    <source>
        <dbReference type="Proteomes" id="UP001180715"/>
    </source>
</evidence>
<keyword evidence="1" id="KW-0479">Metal-binding</keyword>
<evidence type="ECO:0000256" key="1">
    <source>
        <dbReference type="ARBA" id="ARBA00022723"/>
    </source>
</evidence>
<dbReference type="Gene3D" id="3.30.540.10">
    <property type="entry name" value="Fructose-1,6-Bisphosphatase, subunit A, domain 1"/>
    <property type="match status" value="1"/>
</dbReference>
<dbReference type="PROSITE" id="PS51186">
    <property type="entry name" value="GNAT"/>
    <property type="match status" value="1"/>
</dbReference>
<dbReference type="CDD" id="cd04301">
    <property type="entry name" value="NAT_SF"/>
    <property type="match status" value="1"/>
</dbReference>
<dbReference type="SUPFAM" id="SSF56655">
    <property type="entry name" value="Carbohydrate phosphatase"/>
    <property type="match status" value="1"/>
</dbReference>
<gene>
    <name evidence="5" type="ORF">J2S67_000404</name>
</gene>
<keyword evidence="2" id="KW-0378">Hydrolase</keyword>
<evidence type="ECO:0000259" key="4">
    <source>
        <dbReference type="PROSITE" id="PS51186"/>
    </source>
</evidence>
<keyword evidence="6" id="KW-1185">Reference proteome</keyword>
<evidence type="ECO:0000256" key="3">
    <source>
        <dbReference type="ARBA" id="ARBA00022842"/>
    </source>
</evidence>
<dbReference type="InterPro" id="IPR000760">
    <property type="entry name" value="Inositol_monophosphatase-like"/>
</dbReference>
<comment type="caution">
    <text evidence="5">The sequence shown here is derived from an EMBL/GenBank/DDBJ whole genome shotgun (WGS) entry which is preliminary data.</text>
</comment>
<dbReference type="Gene3D" id="3.40.190.80">
    <property type="match status" value="1"/>
</dbReference>
<dbReference type="SUPFAM" id="SSF55729">
    <property type="entry name" value="Acyl-CoA N-acyltransferases (Nat)"/>
    <property type="match status" value="1"/>
</dbReference>
<dbReference type="PROSITE" id="PS00629">
    <property type="entry name" value="IMP_1"/>
    <property type="match status" value="1"/>
</dbReference>
<dbReference type="PANTHER" id="PTHR20854:SF4">
    <property type="entry name" value="INOSITOL-1-MONOPHOSPHATASE-RELATED"/>
    <property type="match status" value="1"/>
</dbReference>
<dbReference type="Gene3D" id="3.40.630.30">
    <property type="match status" value="1"/>
</dbReference>
<name>A0ABU1Z023_9MICC</name>
<keyword evidence="3" id="KW-0460">Magnesium</keyword>
<organism evidence="5 6">
    <name type="scientific">Pseudoglutamicibacter albus</name>
    <dbReference type="NCBI Taxonomy" id="98671"/>
    <lineage>
        <taxon>Bacteria</taxon>
        <taxon>Bacillati</taxon>
        <taxon>Actinomycetota</taxon>
        <taxon>Actinomycetes</taxon>
        <taxon>Micrococcales</taxon>
        <taxon>Micrococcaceae</taxon>
        <taxon>Pseudoglutamicibacter</taxon>
    </lineage>
</organism>
<sequence length="510" mass="55599">MSHAQTAPDSVLAEVFDIALGAAHEGAKVLAAMRGQAEVVAEADTKSAAGDWVTQADRASEQAIREYIHARRPEDVLTGEEYDASGDIHAEYRWCIDPLDGTANFVRGLPHYAVSVAVARREYLRENLDEDGNPTEDTPFVERWVAGVVIAPELQKMWAACASADPVSADTAQAYTAVWEAEHAPRRCDDEASRRLTAEAFDGATGQARILAYGFGYGAGQRQRQTQSLTRLIPHFDNVRRLGSAAIDMCLVADGTLDAYAETDINEWDWAAGSFIAQAAGFPVQRPLWNSTHSYGWCLVGDVHGRWLGPIAAINTGDTASVRDAASGDGEVNAGGITLRYATYHDDEAIGEITERAYLHEGYFDSADDPYMQQIAQVAERRRHALLLVAEDHQNNIVGSVTLALRGSLWADLAEDGELEMRLFVVDPEHQRTGLGGKLVEAILSFAGTLPGIRRVVLTTTPDWEPAMRFYERYGFTREAHRDVDIPEVPGLRLAAFSKAVGSAAEPNAS</sequence>
<evidence type="ECO:0000256" key="2">
    <source>
        <dbReference type="ARBA" id="ARBA00022801"/>
    </source>
</evidence>
<proteinExistence type="predicted"/>
<accession>A0ABU1Z023</accession>
<dbReference type="InterPro" id="IPR000182">
    <property type="entry name" value="GNAT_dom"/>
</dbReference>
<dbReference type="Pfam" id="PF00583">
    <property type="entry name" value="Acetyltransf_1"/>
    <property type="match status" value="1"/>
</dbReference>
<feature type="domain" description="N-acetyltransferase" evidence="4">
    <location>
        <begin position="337"/>
        <end position="496"/>
    </location>
</feature>
<dbReference type="Pfam" id="PF00459">
    <property type="entry name" value="Inositol_P"/>
    <property type="match status" value="2"/>
</dbReference>
<protein>
    <submittedName>
        <fullName evidence="5">Fructose-1,6-bisphosphatase/inositol monophosphatase family enzyme/ribosomal protein S18 acetylase RimI-like enzyme</fullName>
    </submittedName>
</protein>
<dbReference type="PRINTS" id="PR00377">
    <property type="entry name" value="IMPHPHTASES"/>
</dbReference>
<evidence type="ECO:0000313" key="5">
    <source>
        <dbReference type="EMBL" id="MDR7293136.1"/>
    </source>
</evidence>
<dbReference type="EMBL" id="JAVDXX010000001">
    <property type="protein sequence ID" value="MDR7293136.1"/>
    <property type="molecule type" value="Genomic_DNA"/>
</dbReference>
<dbReference type="Proteomes" id="UP001180715">
    <property type="component" value="Unassembled WGS sequence"/>
</dbReference>
<dbReference type="InterPro" id="IPR016181">
    <property type="entry name" value="Acyl_CoA_acyltransferase"/>
</dbReference>
<reference evidence="5" key="1">
    <citation type="submission" date="2023-07" db="EMBL/GenBank/DDBJ databases">
        <title>Sequencing the genomes of 1000 actinobacteria strains.</title>
        <authorList>
            <person name="Klenk H.-P."/>
        </authorList>
    </citation>
    <scope>NUCLEOTIDE SEQUENCE</scope>
    <source>
        <strain evidence="5">DSM 13068</strain>
    </source>
</reference>